<dbReference type="Proteomes" id="UP000189670">
    <property type="component" value="Unassembled WGS sequence"/>
</dbReference>
<protein>
    <recommendedName>
        <fullName evidence="3">DUF234 domain-containing protein</fullName>
    </recommendedName>
</protein>
<gene>
    <name evidence="1" type="ORF">OMM_04050</name>
</gene>
<evidence type="ECO:0000313" key="1">
    <source>
        <dbReference type="EMBL" id="ETR69257.1"/>
    </source>
</evidence>
<dbReference type="InterPro" id="IPR036390">
    <property type="entry name" value="WH_DNA-bd_sf"/>
</dbReference>
<sequence length="287" mass="33242">MMIGGVPYYLNRIFYTKNFINAINKSFFTRSTIFLDEIDEIINLEFNKSSKARVRALISSLGQNGKTITNICCSTGIPESTVRDNIEKLVDYGLVFEKKSMGKPLKKNKSGIKYYMRDFYLNFYFQVLDGFRDQIKENTKSNIFSGILSSKAGFYIPNFSGLAFELLIESIIDRRANPTMQESIFSKLEIRDKNYYFGYHWEQNSTQIDLIVESSVDRESRILEAKWISTKAGLTDRYLEQVLQKAYTPPRGYRLSYHLVISKTPTKGLRESAKKLNIEIIELTDLF</sequence>
<evidence type="ECO:0008006" key="3">
    <source>
        <dbReference type="Google" id="ProtNLM"/>
    </source>
</evidence>
<accession>A0A1V1P325</accession>
<proteinExistence type="predicted"/>
<dbReference type="SUPFAM" id="SSF46785">
    <property type="entry name" value="Winged helix' DNA-binding domain"/>
    <property type="match status" value="1"/>
</dbReference>
<name>A0A1V1P325_9BACT</name>
<reference evidence="2" key="1">
    <citation type="submission" date="2012-11" db="EMBL/GenBank/DDBJ databases">
        <authorList>
            <person name="Lucero-Rivera Y.E."/>
            <person name="Tovar-Ramirez D."/>
        </authorList>
    </citation>
    <scope>NUCLEOTIDE SEQUENCE [LARGE SCALE GENOMIC DNA]</scope>
    <source>
        <strain evidence="2">Araruama</strain>
    </source>
</reference>
<dbReference type="PANTHER" id="PTHR34704:SF1">
    <property type="entry name" value="ATPASE"/>
    <property type="match status" value="1"/>
</dbReference>
<evidence type="ECO:0000313" key="2">
    <source>
        <dbReference type="Proteomes" id="UP000189670"/>
    </source>
</evidence>
<organism evidence="1 2">
    <name type="scientific">Candidatus Magnetoglobus multicellularis str. Araruama</name>
    <dbReference type="NCBI Taxonomy" id="890399"/>
    <lineage>
        <taxon>Bacteria</taxon>
        <taxon>Pseudomonadati</taxon>
        <taxon>Thermodesulfobacteriota</taxon>
        <taxon>Desulfobacteria</taxon>
        <taxon>Desulfobacterales</taxon>
        <taxon>Desulfobacteraceae</taxon>
        <taxon>Candidatus Magnetoglobus</taxon>
    </lineage>
</organism>
<comment type="caution">
    <text evidence="1">The sequence shown here is derived from an EMBL/GenBank/DDBJ whole genome shotgun (WGS) entry which is preliminary data.</text>
</comment>
<dbReference type="AlphaFoldDB" id="A0A1V1P325"/>
<dbReference type="EMBL" id="ATBP01000693">
    <property type="protein sequence ID" value="ETR69257.1"/>
    <property type="molecule type" value="Genomic_DNA"/>
</dbReference>
<dbReference type="PANTHER" id="PTHR34704">
    <property type="entry name" value="ATPASE"/>
    <property type="match status" value="1"/>
</dbReference>